<dbReference type="AlphaFoldDB" id="A0A4E0RKQ8"/>
<gene>
    <name evidence="1" type="ORF">D915_001278</name>
</gene>
<protein>
    <recommendedName>
        <fullName evidence="3">Serine-threonine/tyrosine-protein kinase catalytic domain-containing protein</fullName>
    </recommendedName>
</protein>
<evidence type="ECO:0000313" key="2">
    <source>
        <dbReference type="Proteomes" id="UP000230066"/>
    </source>
</evidence>
<dbReference type="Proteomes" id="UP000230066">
    <property type="component" value="Unassembled WGS sequence"/>
</dbReference>
<dbReference type="EMBL" id="JXXN02000274">
    <property type="protein sequence ID" value="THD27963.1"/>
    <property type="molecule type" value="Genomic_DNA"/>
</dbReference>
<reference evidence="1" key="1">
    <citation type="submission" date="2019-03" db="EMBL/GenBank/DDBJ databases">
        <title>Improved annotation for the trematode Fasciola hepatica.</title>
        <authorList>
            <person name="Choi Y.-J."/>
            <person name="Martin J."/>
            <person name="Mitreva M."/>
        </authorList>
    </citation>
    <scope>NUCLEOTIDE SEQUENCE [LARGE SCALE GENOMIC DNA]</scope>
</reference>
<dbReference type="SUPFAM" id="SSF56112">
    <property type="entry name" value="Protein kinase-like (PK-like)"/>
    <property type="match status" value="1"/>
</dbReference>
<accession>A0A4E0RKQ8</accession>
<organism evidence="1 2">
    <name type="scientific">Fasciola hepatica</name>
    <name type="common">Liver fluke</name>
    <dbReference type="NCBI Taxonomy" id="6192"/>
    <lineage>
        <taxon>Eukaryota</taxon>
        <taxon>Metazoa</taxon>
        <taxon>Spiralia</taxon>
        <taxon>Lophotrochozoa</taxon>
        <taxon>Platyhelminthes</taxon>
        <taxon>Trematoda</taxon>
        <taxon>Digenea</taxon>
        <taxon>Plagiorchiida</taxon>
        <taxon>Echinostomata</taxon>
        <taxon>Echinostomatoidea</taxon>
        <taxon>Fasciolidae</taxon>
        <taxon>Fasciola</taxon>
    </lineage>
</organism>
<proteinExistence type="predicted"/>
<comment type="caution">
    <text evidence="1">The sequence shown here is derived from an EMBL/GenBank/DDBJ whole genome shotgun (WGS) entry which is preliminary data.</text>
</comment>
<dbReference type="InterPro" id="IPR011009">
    <property type="entry name" value="Kinase-like_dom_sf"/>
</dbReference>
<name>A0A4E0RKQ8_FASHE</name>
<evidence type="ECO:0000313" key="1">
    <source>
        <dbReference type="EMBL" id="THD27963.1"/>
    </source>
</evidence>
<keyword evidence="2" id="KW-1185">Reference proteome</keyword>
<evidence type="ECO:0008006" key="3">
    <source>
        <dbReference type="Google" id="ProtNLM"/>
    </source>
</evidence>
<sequence>MHNMNLLWINHTTWLPKHISLSSKEVKDRVCSGYRLPRPTMKVRMPMSAQEAYEPSPQEGVYTTGRCPLDLYTQMLQCWHVDPELRPTFAGMNTYLMNYYSKFNRTPNSKC</sequence>
<dbReference type="Gene3D" id="1.10.510.10">
    <property type="entry name" value="Transferase(Phosphotransferase) domain 1"/>
    <property type="match status" value="1"/>
</dbReference>